<dbReference type="InterPro" id="IPR041588">
    <property type="entry name" value="Integrase_H2C2"/>
</dbReference>
<comment type="similarity">
    <text evidence="1">Belongs to the beta type-B retroviral polymerase family. HERV class-II K(HML-2) pol subfamily.</text>
</comment>
<dbReference type="PANTHER" id="PTHR37984">
    <property type="entry name" value="PROTEIN CBG26694"/>
    <property type="match status" value="1"/>
</dbReference>
<keyword evidence="3" id="KW-0645">Protease</keyword>
<keyword evidence="7" id="KW-0255">Endonuclease</keyword>
<dbReference type="PANTHER" id="PTHR37984:SF15">
    <property type="entry name" value="INTEGRASE CATALYTIC DOMAIN-CONTAINING PROTEIN"/>
    <property type="match status" value="1"/>
</dbReference>
<dbReference type="Gene3D" id="1.10.340.70">
    <property type="match status" value="1"/>
</dbReference>
<keyword evidence="13" id="KW-1185">Reference proteome</keyword>
<dbReference type="Pfam" id="PF00078">
    <property type="entry name" value="RVT_1"/>
    <property type="match status" value="1"/>
</dbReference>
<keyword evidence="8" id="KW-0378">Hydrolase</keyword>
<dbReference type="EC" id="3.1.26.4" evidence="2"/>
<dbReference type="InterPro" id="IPR050951">
    <property type="entry name" value="Retrovirus_Pol_polyprotein"/>
</dbReference>
<dbReference type="GO" id="GO:0008233">
    <property type="term" value="F:peptidase activity"/>
    <property type="evidence" value="ECO:0007669"/>
    <property type="project" value="UniProtKB-KW"/>
</dbReference>
<dbReference type="Pfam" id="PF17921">
    <property type="entry name" value="Integrase_H2C2"/>
    <property type="match status" value="1"/>
</dbReference>
<dbReference type="Ensembl" id="ENSLLET00000043325.1">
    <property type="protein sequence ID" value="ENSLLEP00000041651.1"/>
    <property type="gene ID" value="ENSLLEG00000026518.1"/>
</dbReference>
<dbReference type="InterPro" id="IPR001584">
    <property type="entry name" value="Integrase_cat-core"/>
</dbReference>
<proteinExistence type="inferred from homology"/>
<organism evidence="12 13">
    <name type="scientific">Leptobrachium leishanense</name>
    <name type="common">Leishan spiny toad</name>
    <dbReference type="NCBI Taxonomy" id="445787"/>
    <lineage>
        <taxon>Eukaryota</taxon>
        <taxon>Metazoa</taxon>
        <taxon>Chordata</taxon>
        <taxon>Craniata</taxon>
        <taxon>Vertebrata</taxon>
        <taxon>Euteleostomi</taxon>
        <taxon>Amphibia</taxon>
        <taxon>Batrachia</taxon>
        <taxon>Anura</taxon>
        <taxon>Pelobatoidea</taxon>
        <taxon>Megophryidae</taxon>
        <taxon>Leptobrachium</taxon>
    </lineage>
</organism>
<evidence type="ECO:0000313" key="13">
    <source>
        <dbReference type="Proteomes" id="UP000694569"/>
    </source>
</evidence>
<evidence type="ECO:0000256" key="5">
    <source>
        <dbReference type="ARBA" id="ARBA00022695"/>
    </source>
</evidence>
<dbReference type="Gene3D" id="3.10.10.10">
    <property type="entry name" value="HIV Type 1 Reverse Transcriptase, subunit A, domain 1"/>
    <property type="match status" value="1"/>
</dbReference>
<evidence type="ECO:0000256" key="10">
    <source>
        <dbReference type="ARBA" id="ARBA00039658"/>
    </source>
</evidence>
<protein>
    <recommendedName>
        <fullName evidence="10">Gypsy retrotransposon integrase-like protein 1</fullName>
        <ecNumber evidence="2">3.1.26.4</ecNumber>
    </recommendedName>
</protein>
<reference evidence="12" key="1">
    <citation type="submission" date="2025-08" db="UniProtKB">
        <authorList>
            <consortium name="Ensembl"/>
        </authorList>
    </citation>
    <scope>IDENTIFICATION</scope>
</reference>
<dbReference type="Gene3D" id="3.30.70.270">
    <property type="match status" value="1"/>
</dbReference>
<keyword evidence="4" id="KW-0808">Transferase</keyword>
<name>A0A8C5QRB8_9ANUR</name>
<evidence type="ECO:0000313" key="12">
    <source>
        <dbReference type="Ensembl" id="ENSLLEP00000041651.1"/>
    </source>
</evidence>
<dbReference type="OrthoDB" id="10000497at2759"/>
<dbReference type="GeneTree" id="ENSGT01050000244855"/>
<dbReference type="GO" id="GO:0003676">
    <property type="term" value="F:nucleic acid binding"/>
    <property type="evidence" value="ECO:0007669"/>
    <property type="project" value="InterPro"/>
</dbReference>
<sequence>MAGHLGVHRTKSRLAHHFYWPGMGTEVANYCRSCPECQKVGKPGEMGKAPLIPLPIVSEPFGRVAVDIVGPLAIPSSSGKRFILTVVDYATRYLEAVALSSIRADKVADALLGIFSRVGFPREMLTDQGPQFTSDLMQSLCQKVQVEHLVTSAYHPQPNGLCERFNGTLKQMLRTFVESQGRDWERYLPHLLFAYREVPQESTGFSPFELLYGRRVRGPLALMREGWEGKLGSPKTSVVKYVLKFRERMQAIMGEVYDNLKAAQSKQKQWYDRGARERVFEVGQKVLVLIPTRQNKLQAAWEGPFTILQRMNDVNYVVALDERGKRNKVYHINMIKAYYERDPAVLTVCSLPGDEPETDPLLDLLAAARAPDDLDAAQINADLCESQRGQLSRTLAPYRSIFMGKPGRTSLVAHHVDTGDHHPLRQAAYRVSLEVKADIRREIEEMLTLGVIRKSHSPWAFPVVLVPKKDKTTRFCVDYRQLNLVTAFDAYPMPRIDALLDQLAGAKFLSIMDLSRGYWQIPMTPEAQERSAFITPFGLYEFQVMPFGMKNVPATFRRLVNHLLEGQEGHVVAYLDDIVVFSDSWEQHLGHLTRVLDRISAAGLPSDLTSASWAWQRYTTWDIGWEGGPYAPSPLK</sequence>
<dbReference type="InterPro" id="IPR043128">
    <property type="entry name" value="Rev_trsase/Diguanyl_cyclase"/>
</dbReference>
<dbReference type="InterPro" id="IPR054465">
    <property type="entry name" value="Integrase_p58-like_C"/>
</dbReference>
<dbReference type="GO" id="GO:0006508">
    <property type="term" value="P:proteolysis"/>
    <property type="evidence" value="ECO:0007669"/>
    <property type="project" value="UniProtKB-KW"/>
</dbReference>
<feature type="domain" description="Integrase catalytic" evidence="11">
    <location>
        <begin position="56"/>
        <end position="215"/>
    </location>
</feature>
<dbReference type="PROSITE" id="PS50994">
    <property type="entry name" value="INTEGRASE"/>
    <property type="match status" value="1"/>
</dbReference>
<dbReference type="InterPro" id="IPR012337">
    <property type="entry name" value="RNaseH-like_sf"/>
</dbReference>
<evidence type="ECO:0000256" key="1">
    <source>
        <dbReference type="ARBA" id="ARBA00010879"/>
    </source>
</evidence>
<evidence type="ECO:0000256" key="8">
    <source>
        <dbReference type="ARBA" id="ARBA00022801"/>
    </source>
</evidence>
<dbReference type="CDD" id="cd01647">
    <property type="entry name" value="RT_LTR"/>
    <property type="match status" value="1"/>
</dbReference>
<dbReference type="FunFam" id="3.30.420.10:FF:000032">
    <property type="entry name" value="Retrovirus-related Pol polyprotein from transposon 297-like Protein"/>
    <property type="match status" value="1"/>
</dbReference>
<dbReference type="FunFam" id="3.10.10.10:FF:000007">
    <property type="entry name" value="Retrovirus-related Pol polyprotein from transposon 17.6-like Protein"/>
    <property type="match status" value="1"/>
</dbReference>
<keyword evidence="9" id="KW-0695">RNA-directed DNA polymerase</keyword>
<dbReference type="GO" id="GO:0015074">
    <property type="term" value="P:DNA integration"/>
    <property type="evidence" value="ECO:0007669"/>
    <property type="project" value="InterPro"/>
</dbReference>
<evidence type="ECO:0000256" key="2">
    <source>
        <dbReference type="ARBA" id="ARBA00012180"/>
    </source>
</evidence>
<reference evidence="12" key="2">
    <citation type="submission" date="2025-09" db="UniProtKB">
        <authorList>
            <consortium name="Ensembl"/>
        </authorList>
    </citation>
    <scope>IDENTIFICATION</scope>
</reference>
<evidence type="ECO:0000256" key="9">
    <source>
        <dbReference type="ARBA" id="ARBA00022918"/>
    </source>
</evidence>
<evidence type="ECO:0000259" key="11">
    <source>
        <dbReference type="PROSITE" id="PS50994"/>
    </source>
</evidence>
<dbReference type="Pfam" id="PF00665">
    <property type="entry name" value="rve"/>
    <property type="match status" value="1"/>
</dbReference>
<dbReference type="InterPro" id="IPR000477">
    <property type="entry name" value="RT_dom"/>
</dbReference>
<dbReference type="GO" id="GO:0003964">
    <property type="term" value="F:RNA-directed DNA polymerase activity"/>
    <property type="evidence" value="ECO:0007669"/>
    <property type="project" value="UniProtKB-KW"/>
</dbReference>
<dbReference type="AlphaFoldDB" id="A0A8C5QRB8"/>
<dbReference type="Pfam" id="PF22938">
    <property type="entry name" value="Integrase_p58_C"/>
    <property type="match status" value="1"/>
</dbReference>
<dbReference type="Proteomes" id="UP000694569">
    <property type="component" value="Unplaced"/>
</dbReference>
<evidence type="ECO:0000256" key="7">
    <source>
        <dbReference type="ARBA" id="ARBA00022759"/>
    </source>
</evidence>
<evidence type="ECO:0000256" key="4">
    <source>
        <dbReference type="ARBA" id="ARBA00022679"/>
    </source>
</evidence>
<dbReference type="GO" id="GO:0004523">
    <property type="term" value="F:RNA-DNA hybrid ribonuclease activity"/>
    <property type="evidence" value="ECO:0007669"/>
    <property type="project" value="UniProtKB-EC"/>
</dbReference>
<dbReference type="SUPFAM" id="SSF56672">
    <property type="entry name" value="DNA/RNA polymerases"/>
    <property type="match status" value="1"/>
</dbReference>
<dbReference type="InterPro" id="IPR043502">
    <property type="entry name" value="DNA/RNA_pol_sf"/>
</dbReference>
<keyword evidence="6" id="KW-0540">Nuclease</keyword>
<evidence type="ECO:0000256" key="6">
    <source>
        <dbReference type="ARBA" id="ARBA00022722"/>
    </source>
</evidence>
<dbReference type="InterPro" id="IPR036397">
    <property type="entry name" value="RNaseH_sf"/>
</dbReference>
<dbReference type="SUPFAM" id="SSF53098">
    <property type="entry name" value="Ribonuclease H-like"/>
    <property type="match status" value="1"/>
</dbReference>
<dbReference type="Gene3D" id="3.30.420.10">
    <property type="entry name" value="Ribonuclease H-like superfamily/Ribonuclease H"/>
    <property type="match status" value="1"/>
</dbReference>
<evidence type="ECO:0000256" key="3">
    <source>
        <dbReference type="ARBA" id="ARBA00022670"/>
    </source>
</evidence>
<keyword evidence="5" id="KW-0548">Nucleotidyltransferase</keyword>
<accession>A0A8C5QRB8</accession>